<evidence type="ECO:0000313" key="3">
    <source>
        <dbReference type="Proteomes" id="UP000053319"/>
    </source>
</evidence>
<feature type="compositionally biased region" description="Basic residues" evidence="1">
    <location>
        <begin position="461"/>
        <end position="471"/>
    </location>
</feature>
<feature type="region of interest" description="Disordered" evidence="1">
    <location>
        <begin position="181"/>
        <end position="216"/>
    </location>
</feature>
<dbReference type="GeneID" id="18840253"/>
<proteinExistence type="predicted"/>
<evidence type="ECO:0000256" key="1">
    <source>
        <dbReference type="SAM" id="MobiDB-lite"/>
    </source>
</evidence>
<accession>R7SKJ6</accession>
<dbReference type="EMBL" id="JH719535">
    <property type="protein sequence ID" value="EJF55577.1"/>
    <property type="molecule type" value="Genomic_DNA"/>
</dbReference>
<feature type="compositionally biased region" description="Polar residues" evidence="1">
    <location>
        <begin position="663"/>
        <end position="673"/>
    </location>
</feature>
<dbReference type="AlphaFoldDB" id="R7SKJ6"/>
<protein>
    <submittedName>
        <fullName evidence="2">Uncharacterized protein</fullName>
    </submittedName>
</protein>
<feature type="compositionally biased region" description="Polar residues" evidence="1">
    <location>
        <begin position="203"/>
        <end position="216"/>
    </location>
</feature>
<reference evidence="2 3" key="1">
    <citation type="journal article" date="2012" name="Science">
        <title>The Paleozoic origin of enzymatic lignin decomposition reconstructed from 31 fungal genomes.</title>
        <authorList>
            <person name="Floudas D."/>
            <person name="Binder M."/>
            <person name="Riley R."/>
            <person name="Barry K."/>
            <person name="Blanchette R.A."/>
            <person name="Henrissat B."/>
            <person name="Martinez A.T."/>
            <person name="Otillar R."/>
            <person name="Spatafora J.W."/>
            <person name="Yadav J.S."/>
            <person name="Aerts A."/>
            <person name="Benoit I."/>
            <person name="Boyd A."/>
            <person name="Carlson A."/>
            <person name="Copeland A."/>
            <person name="Coutinho P.M."/>
            <person name="de Vries R.P."/>
            <person name="Ferreira P."/>
            <person name="Findley K."/>
            <person name="Foster B."/>
            <person name="Gaskell J."/>
            <person name="Glotzer D."/>
            <person name="Gorecki P."/>
            <person name="Heitman J."/>
            <person name="Hesse C."/>
            <person name="Hori C."/>
            <person name="Igarashi K."/>
            <person name="Jurgens J.A."/>
            <person name="Kallen N."/>
            <person name="Kersten P."/>
            <person name="Kohler A."/>
            <person name="Kuees U."/>
            <person name="Kumar T.K.A."/>
            <person name="Kuo A."/>
            <person name="LaButti K."/>
            <person name="Larrondo L.F."/>
            <person name="Lindquist E."/>
            <person name="Ling A."/>
            <person name="Lombard V."/>
            <person name="Lucas S."/>
            <person name="Lundell T."/>
            <person name="Martin R."/>
            <person name="McLaughlin D.J."/>
            <person name="Morgenstern I."/>
            <person name="Morin E."/>
            <person name="Murat C."/>
            <person name="Nagy L.G."/>
            <person name="Nolan M."/>
            <person name="Ohm R.A."/>
            <person name="Patyshakuliyeva A."/>
            <person name="Rokas A."/>
            <person name="Ruiz-Duenas F.J."/>
            <person name="Sabat G."/>
            <person name="Salamov A."/>
            <person name="Samejima M."/>
            <person name="Schmutz J."/>
            <person name="Slot J.C."/>
            <person name="St John F."/>
            <person name="Stenlid J."/>
            <person name="Sun H."/>
            <person name="Sun S."/>
            <person name="Syed K."/>
            <person name="Tsang A."/>
            <person name="Wiebenga A."/>
            <person name="Young D."/>
            <person name="Pisabarro A."/>
            <person name="Eastwood D.C."/>
            <person name="Martin F."/>
            <person name="Cullen D."/>
            <person name="Grigoriev I.V."/>
            <person name="Hibbett D.S."/>
        </authorList>
    </citation>
    <scope>NUCLEOTIDE SEQUENCE [LARGE SCALE GENOMIC DNA]</scope>
    <source>
        <strain evidence="2 3">LYAD-421 SS1</strain>
    </source>
</reference>
<organism evidence="2 3">
    <name type="scientific">Dichomitus squalens (strain LYAD-421)</name>
    <name type="common">Western red white-rot fungus</name>
    <dbReference type="NCBI Taxonomy" id="732165"/>
    <lineage>
        <taxon>Eukaryota</taxon>
        <taxon>Fungi</taxon>
        <taxon>Dikarya</taxon>
        <taxon>Basidiomycota</taxon>
        <taxon>Agaricomycotina</taxon>
        <taxon>Agaricomycetes</taxon>
        <taxon>Polyporales</taxon>
        <taxon>Polyporaceae</taxon>
        <taxon>Dichomitus</taxon>
    </lineage>
</organism>
<dbReference type="OrthoDB" id="2758448at2759"/>
<evidence type="ECO:0000313" key="2">
    <source>
        <dbReference type="EMBL" id="EJF55577.1"/>
    </source>
</evidence>
<dbReference type="Proteomes" id="UP000053319">
    <property type="component" value="Unassembled WGS sequence"/>
</dbReference>
<gene>
    <name evidence="2" type="ORF">DICSQDRAFT_175730</name>
</gene>
<feature type="region of interest" description="Disordered" evidence="1">
    <location>
        <begin position="663"/>
        <end position="709"/>
    </location>
</feature>
<feature type="compositionally biased region" description="Basic and acidic residues" evidence="1">
    <location>
        <begin position="542"/>
        <end position="552"/>
    </location>
</feature>
<feature type="region of interest" description="Disordered" evidence="1">
    <location>
        <begin position="542"/>
        <end position="561"/>
    </location>
</feature>
<feature type="compositionally biased region" description="Basic and acidic residues" evidence="1">
    <location>
        <begin position="687"/>
        <end position="698"/>
    </location>
</feature>
<feature type="compositionally biased region" description="Acidic residues" evidence="1">
    <location>
        <begin position="699"/>
        <end position="709"/>
    </location>
</feature>
<sequence length="709" mass="76673">MDKFHSHCRPCPLGADHRVRFDCGEDPAQPNALAHAYEDCVRKDGDPCWVHGKSFRRQLTGLERVTVVLQVVTLEPAPYESSELTNWCMEYLGSRQALVNNVLATVSTEATTDKGEGSPELDRTQSLLASDVPNPFVRRRSTKSRSSYWLATKNAAGEWVFADSPRQARYTQWVNKLIPLRGEGGSQSTSRAGGESHPASASKGPSTARSESRSQSQTKVGNVFIYTVSGQPPVQVELDAQPEGHMLTVKMRQEALVQALGLNVRTRNLDRKIEVYDPIASKWFHPSHDKLWFRLNVKEGLVLRASGVRFMPGLEDCVLKTLAKALRPGTEELPPFLAYAAARSYPTFGDQPPLTVMSASVSHPTNLPLTRGSLAGHSALKTDTSRVRGGRVPTANAMKPGTGTASRVSQDPIEISDDDNNDNNVIVGRQTRKDASPGKIANSASRQGASISTEDKPATKAMKRRRAHPRKWVTGDVIDISSDDDTTLPERKRARAHASTFASGEVINISSDEDGSPTDDKRSGARASTSTTREVVKLPTDKDTTTMGDKRAGVQATKSQSGDIIEISSDEDITPTTKTRGPKRVLRQVKDLQRVTIPPPVRFHGSRQRPSSMLEVGTHSQDNAAAAVSLQTAVTSAVTLPAQVASTSLAGVPLVTSASTGCTGAVQRESSPSPCAPSMVVHPRASPSDRKGKGRAEDERDDESDTTLV</sequence>
<dbReference type="RefSeq" id="XP_007371683.1">
    <property type="nucleotide sequence ID" value="XM_007371621.1"/>
</dbReference>
<dbReference type="KEGG" id="dsq:DICSQDRAFT_175730"/>
<feature type="region of interest" description="Disordered" evidence="1">
    <location>
        <begin position="385"/>
        <end position="534"/>
    </location>
</feature>
<dbReference type="HOGENOM" id="CLU_408035_0_0_1"/>
<feature type="compositionally biased region" description="Polar residues" evidence="1">
    <location>
        <begin position="442"/>
        <end position="452"/>
    </location>
</feature>
<name>R7SKJ6_DICSQ</name>